<evidence type="ECO:0000313" key="10">
    <source>
        <dbReference type="EMBL" id="KAK1926458.1"/>
    </source>
</evidence>
<reference evidence="10" key="1">
    <citation type="submission" date="2023-02" db="EMBL/GenBank/DDBJ databases">
        <title>Identification and recombinant expression of a fungal hydrolase from Papiliotrema laurentii that hydrolyzes apple cutin and clears colloidal polyester polyurethane.</title>
        <authorList>
            <consortium name="DOE Joint Genome Institute"/>
            <person name="Roman V.A."/>
            <person name="Bojanowski C."/>
            <person name="Crable B.R."/>
            <person name="Wagner D.N."/>
            <person name="Hung C.S."/>
            <person name="Nadeau L.J."/>
            <person name="Schratz L."/>
            <person name="Haridas S."/>
            <person name="Pangilinan J."/>
            <person name="Lipzen A."/>
            <person name="Na H."/>
            <person name="Yan M."/>
            <person name="Ng V."/>
            <person name="Grigoriev I.V."/>
            <person name="Spatafora J.W."/>
            <person name="Barlow D."/>
            <person name="Biffinger J."/>
            <person name="Kelley-Loughnane N."/>
            <person name="Varaljay V.A."/>
            <person name="Crookes-Goodson W.J."/>
        </authorList>
    </citation>
    <scope>NUCLEOTIDE SEQUENCE</scope>
    <source>
        <strain evidence="10">5307AH</strain>
    </source>
</reference>
<proteinExistence type="inferred from homology"/>
<dbReference type="PANTHER" id="PTHR10527">
    <property type="entry name" value="IMPORTIN BETA"/>
    <property type="match status" value="1"/>
</dbReference>
<evidence type="ECO:0000256" key="3">
    <source>
        <dbReference type="ARBA" id="ARBA00022448"/>
    </source>
</evidence>
<keyword evidence="3" id="KW-0813">Transport</keyword>
<evidence type="ECO:0000313" key="11">
    <source>
        <dbReference type="Proteomes" id="UP001182556"/>
    </source>
</evidence>
<accession>A0AAD9FUQ9</accession>
<dbReference type="SUPFAM" id="SSF48371">
    <property type="entry name" value="ARM repeat"/>
    <property type="match status" value="1"/>
</dbReference>
<dbReference type="Pfam" id="PF03810">
    <property type="entry name" value="IBN_N"/>
    <property type="match status" value="1"/>
</dbReference>
<dbReference type="InterPro" id="IPR001494">
    <property type="entry name" value="Importin-beta_N"/>
</dbReference>
<dbReference type="AlphaFoldDB" id="A0AAD9FUQ9"/>
<evidence type="ECO:0000256" key="4">
    <source>
        <dbReference type="ARBA" id="ARBA00022490"/>
    </source>
</evidence>
<evidence type="ECO:0000256" key="1">
    <source>
        <dbReference type="ARBA" id="ARBA00004496"/>
    </source>
</evidence>
<evidence type="ECO:0000256" key="6">
    <source>
        <dbReference type="ARBA" id="ARBA00022927"/>
    </source>
</evidence>
<keyword evidence="11" id="KW-1185">Reference proteome</keyword>
<keyword evidence="6" id="KW-0653">Protein transport</keyword>
<organism evidence="10 11">
    <name type="scientific">Papiliotrema laurentii</name>
    <name type="common">Cryptococcus laurentii</name>
    <dbReference type="NCBI Taxonomy" id="5418"/>
    <lineage>
        <taxon>Eukaryota</taxon>
        <taxon>Fungi</taxon>
        <taxon>Dikarya</taxon>
        <taxon>Basidiomycota</taxon>
        <taxon>Agaricomycotina</taxon>
        <taxon>Tremellomycetes</taxon>
        <taxon>Tremellales</taxon>
        <taxon>Rhynchogastremaceae</taxon>
        <taxon>Papiliotrema</taxon>
    </lineage>
</organism>
<dbReference type="GO" id="GO:0006606">
    <property type="term" value="P:protein import into nucleus"/>
    <property type="evidence" value="ECO:0007669"/>
    <property type="project" value="InterPro"/>
</dbReference>
<keyword evidence="4" id="KW-0963">Cytoplasm</keyword>
<evidence type="ECO:0000259" key="9">
    <source>
        <dbReference type="PROSITE" id="PS50166"/>
    </source>
</evidence>
<dbReference type="GO" id="GO:0031267">
    <property type="term" value="F:small GTPase binding"/>
    <property type="evidence" value="ECO:0007669"/>
    <property type="project" value="InterPro"/>
</dbReference>
<sequence>MNAAQLLDNSLKADANIREAATKQLEAAAQENFHGYLHTLAAELANEQTAPHIRRAAGLAFKNALAARDEVNQGALTERYLALPESATTPLKQSLLSTLGSPKHQAGAVAAQCVSAVAAIELPVGKWPELIGSLLGFMQDQTNTGLRISTLQAIGYVCEVIRPEILAARSNEILTAIVQGARKEEPSAEVQAAAIHALYNSLEFIRDNFDREGERNYIMQVVCEATQSQSSTVQVGAFECLVRIMSLYYDKMEFYMERALFGLTIMGMRHQDESVALQAIEFWSTVCEEEIDLSAEAQEAIAYGEEPTGESKGFAKMALQEILPVLLQLLSEQSEDDDEDEWTKSMAAAACLELIAKDVGDLIVQPVVPFVEAGIGRPEWQHREAAVMAFGSILDGPEPTTLAPLVSQALSALINMMSTDQSTQVRDTVAWTLSRIVDLMLDNIDPSMHFQSLIAALVQSLEASPRIINSCCSALGSLVSQYNPAFDDETQTSPLSQYYSDILKALMTVSERPTNDGNARGAAYQTISTFVGCSTVDTLPVVQEVFITLLARQEALMGMQTQLVGIDDRNNWNDMQINICAVLQSAINRSPSMVKPFADRIMTNLLQLISASGKTSGVIEDAFATVGALANALEADFNKYLEAFAPFLFTALGSYEDWQVGQAAVYVVSDIARAVGESLSPYAERIMVALIDILRSPVIHRSVKPNAIAAMGEVALAIGPNFVPFLQTIMEILSQAGSMSAQANDVTLIEFVWAMREAIVDAFIGIMNGLKSNPQPFQGYVGGIMHFLAGCYADEERTDQFTTSALGLIGDFGDTYKSAVRDELMQEWVQQAIAYGRQRGASRSAKKNAAYAAKVSYRRTKGLMSVRRA</sequence>
<dbReference type="Proteomes" id="UP001182556">
    <property type="component" value="Unassembled WGS sequence"/>
</dbReference>
<evidence type="ECO:0000256" key="2">
    <source>
        <dbReference type="ARBA" id="ARBA00010907"/>
    </source>
</evidence>
<gene>
    <name evidence="10" type="ORF">DB88DRAFT_435861</name>
</gene>
<dbReference type="InterPro" id="IPR040122">
    <property type="entry name" value="Importin_beta"/>
</dbReference>
<dbReference type="SMART" id="SM00913">
    <property type="entry name" value="IBN_N"/>
    <property type="match status" value="1"/>
</dbReference>
<evidence type="ECO:0000256" key="7">
    <source>
        <dbReference type="ARBA" id="ARBA00079884"/>
    </source>
</evidence>
<evidence type="ECO:0000256" key="8">
    <source>
        <dbReference type="ARBA" id="ARBA00083566"/>
    </source>
</evidence>
<dbReference type="FunFam" id="1.25.10.10:FF:000027">
    <property type="entry name" value="Importin subunit beta-1"/>
    <property type="match status" value="1"/>
</dbReference>
<dbReference type="InterPro" id="IPR016024">
    <property type="entry name" value="ARM-type_fold"/>
</dbReference>
<dbReference type="Pfam" id="PF25574">
    <property type="entry name" value="TPR_IMB1"/>
    <property type="match status" value="1"/>
</dbReference>
<evidence type="ECO:0000256" key="5">
    <source>
        <dbReference type="ARBA" id="ARBA00022737"/>
    </source>
</evidence>
<dbReference type="InterPro" id="IPR058584">
    <property type="entry name" value="IMB1_TNPO1-like_TPR"/>
</dbReference>
<keyword evidence="5" id="KW-0677">Repeat</keyword>
<dbReference type="InterPro" id="IPR011989">
    <property type="entry name" value="ARM-like"/>
</dbReference>
<comment type="similarity">
    <text evidence="2">Belongs to the importin beta family. Importin beta-1 subfamily.</text>
</comment>
<name>A0AAD9FUQ9_PAPLA</name>
<dbReference type="GO" id="GO:0005737">
    <property type="term" value="C:cytoplasm"/>
    <property type="evidence" value="ECO:0007669"/>
    <property type="project" value="UniProtKB-SubCell"/>
</dbReference>
<protein>
    <recommendedName>
        <fullName evidence="7">Importin-95</fullName>
    </recommendedName>
    <alternativeName>
        <fullName evidence="8">Karyopherin-95</fullName>
    </alternativeName>
</protein>
<dbReference type="Gene3D" id="1.25.10.10">
    <property type="entry name" value="Leucine-rich Repeat Variant"/>
    <property type="match status" value="1"/>
</dbReference>
<feature type="domain" description="Importin N-terminal" evidence="9">
    <location>
        <begin position="21"/>
        <end position="101"/>
    </location>
</feature>
<dbReference type="Pfam" id="PF13513">
    <property type="entry name" value="HEAT_EZ"/>
    <property type="match status" value="1"/>
</dbReference>
<dbReference type="EMBL" id="JAODAN010000002">
    <property type="protein sequence ID" value="KAK1926458.1"/>
    <property type="molecule type" value="Genomic_DNA"/>
</dbReference>
<comment type="subcellular location">
    <subcellularLocation>
        <location evidence="1">Cytoplasm</location>
    </subcellularLocation>
</comment>
<comment type="caution">
    <text evidence="10">The sequence shown here is derived from an EMBL/GenBank/DDBJ whole genome shotgun (WGS) entry which is preliminary data.</text>
</comment>
<dbReference type="PROSITE" id="PS50166">
    <property type="entry name" value="IMPORTIN_B_NT"/>
    <property type="match status" value="1"/>
</dbReference>